<name>A0A251QES9_PRUPE</name>
<gene>
    <name evidence="1" type="ORF">PRUPE_2G117900</name>
</gene>
<keyword evidence="2" id="KW-1185">Reference proteome</keyword>
<sequence>MATIIIAIMEEVEGKAENGITVVDIGIVILDGATTVTLPSHTTMEIGIGAIPAINLIINKANLSMIIVLHFCQHLRNTLPINFQSFASNVTSLDTPPQVVLIEEIMHTLLKMQQPLNLLLIQIPPTGVLIPVRPTI</sequence>
<dbReference type="AlphaFoldDB" id="A0A251QES9"/>
<protein>
    <submittedName>
        <fullName evidence="1">Uncharacterized protein</fullName>
    </submittedName>
</protein>
<dbReference type="Gramene" id="ONI22263">
    <property type="protein sequence ID" value="ONI22263"/>
    <property type="gene ID" value="PRUPE_2G117900"/>
</dbReference>
<accession>A0A251QES9</accession>
<reference evidence="1 2" key="1">
    <citation type="journal article" date="2013" name="Nat. Genet.">
        <title>The high-quality draft genome of peach (Prunus persica) identifies unique patterns of genetic diversity, domestication and genome evolution.</title>
        <authorList>
            <consortium name="International Peach Genome Initiative"/>
            <person name="Verde I."/>
            <person name="Abbott A.G."/>
            <person name="Scalabrin S."/>
            <person name="Jung S."/>
            <person name="Shu S."/>
            <person name="Marroni F."/>
            <person name="Zhebentyayeva T."/>
            <person name="Dettori M.T."/>
            <person name="Grimwood J."/>
            <person name="Cattonaro F."/>
            <person name="Zuccolo A."/>
            <person name="Rossini L."/>
            <person name="Jenkins J."/>
            <person name="Vendramin E."/>
            <person name="Meisel L.A."/>
            <person name="Decroocq V."/>
            <person name="Sosinski B."/>
            <person name="Prochnik S."/>
            <person name="Mitros T."/>
            <person name="Policriti A."/>
            <person name="Cipriani G."/>
            <person name="Dondini L."/>
            <person name="Ficklin S."/>
            <person name="Goodstein D.M."/>
            <person name="Xuan P."/>
            <person name="Del Fabbro C."/>
            <person name="Aramini V."/>
            <person name="Copetti D."/>
            <person name="Gonzalez S."/>
            <person name="Horner D.S."/>
            <person name="Falchi R."/>
            <person name="Lucas S."/>
            <person name="Mica E."/>
            <person name="Maldonado J."/>
            <person name="Lazzari B."/>
            <person name="Bielenberg D."/>
            <person name="Pirona R."/>
            <person name="Miculan M."/>
            <person name="Barakat A."/>
            <person name="Testolin R."/>
            <person name="Stella A."/>
            <person name="Tartarini S."/>
            <person name="Tonutti P."/>
            <person name="Arus P."/>
            <person name="Orellana A."/>
            <person name="Wells C."/>
            <person name="Main D."/>
            <person name="Vizzotto G."/>
            <person name="Silva H."/>
            <person name="Salamini F."/>
            <person name="Schmutz J."/>
            <person name="Morgante M."/>
            <person name="Rokhsar D.S."/>
        </authorList>
    </citation>
    <scope>NUCLEOTIDE SEQUENCE [LARGE SCALE GENOMIC DNA]</scope>
    <source>
        <strain evidence="2">cv. Nemared</strain>
    </source>
</reference>
<organism evidence="1 2">
    <name type="scientific">Prunus persica</name>
    <name type="common">Peach</name>
    <name type="synonym">Amygdalus persica</name>
    <dbReference type="NCBI Taxonomy" id="3760"/>
    <lineage>
        <taxon>Eukaryota</taxon>
        <taxon>Viridiplantae</taxon>
        <taxon>Streptophyta</taxon>
        <taxon>Embryophyta</taxon>
        <taxon>Tracheophyta</taxon>
        <taxon>Spermatophyta</taxon>
        <taxon>Magnoliopsida</taxon>
        <taxon>eudicotyledons</taxon>
        <taxon>Gunneridae</taxon>
        <taxon>Pentapetalae</taxon>
        <taxon>rosids</taxon>
        <taxon>fabids</taxon>
        <taxon>Rosales</taxon>
        <taxon>Rosaceae</taxon>
        <taxon>Amygdaloideae</taxon>
        <taxon>Amygdaleae</taxon>
        <taxon>Prunus</taxon>
    </lineage>
</organism>
<dbReference type="EMBL" id="CM007652">
    <property type="protein sequence ID" value="ONI22263.1"/>
    <property type="molecule type" value="Genomic_DNA"/>
</dbReference>
<proteinExistence type="predicted"/>
<evidence type="ECO:0000313" key="1">
    <source>
        <dbReference type="EMBL" id="ONI22263.1"/>
    </source>
</evidence>
<dbReference type="Proteomes" id="UP000006882">
    <property type="component" value="Chromosome G2"/>
</dbReference>
<evidence type="ECO:0000313" key="2">
    <source>
        <dbReference type="Proteomes" id="UP000006882"/>
    </source>
</evidence>